<organism evidence="2 3">
    <name type="scientific">Luteolibacter ambystomatis</name>
    <dbReference type="NCBI Taxonomy" id="2824561"/>
    <lineage>
        <taxon>Bacteria</taxon>
        <taxon>Pseudomonadati</taxon>
        <taxon>Verrucomicrobiota</taxon>
        <taxon>Verrucomicrobiia</taxon>
        <taxon>Verrucomicrobiales</taxon>
        <taxon>Verrucomicrobiaceae</taxon>
        <taxon>Luteolibacter</taxon>
    </lineage>
</organism>
<feature type="transmembrane region" description="Helical" evidence="1">
    <location>
        <begin position="84"/>
        <end position="106"/>
    </location>
</feature>
<dbReference type="EMBL" id="CP073100">
    <property type="protein sequence ID" value="QUE51477.1"/>
    <property type="molecule type" value="Genomic_DNA"/>
</dbReference>
<keyword evidence="1" id="KW-0812">Transmembrane</keyword>
<name>A0A975G8U7_9BACT</name>
<reference evidence="2" key="1">
    <citation type="submission" date="2021-04" db="EMBL/GenBank/DDBJ databases">
        <title>Luteolibacter sp. 32A isolated from the skin of an Anderson's salamander (Ambystoma andersonii).</title>
        <authorList>
            <person name="Spergser J."/>
            <person name="Busse H.-J."/>
        </authorList>
    </citation>
    <scope>NUCLEOTIDE SEQUENCE</scope>
    <source>
        <strain evidence="2">32A</strain>
    </source>
</reference>
<evidence type="ECO:0000256" key="1">
    <source>
        <dbReference type="SAM" id="Phobius"/>
    </source>
</evidence>
<evidence type="ECO:0000313" key="2">
    <source>
        <dbReference type="EMBL" id="QUE51477.1"/>
    </source>
</evidence>
<accession>A0A975G8U7</accession>
<sequence length="189" mass="20215">MDHWWQALDGMARFFWIVAIGASLFQLLLFAGSLFMGHEFDHGGADAHGGSAAEGVKILSVRAITAFLVGFGWCGALLTGSGWSILLTMVLAIIVGAIFMAMIFFIMRLLVSLKADGTLDYWNAVGQSGHVYVTIPAHRSGEGQVEVLFQGRLVTASAITDADEPLAPRTPVLIHSVEGQTTLVVSPAR</sequence>
<gene>
    <name evidence="2" type="ORF">KBB96_00935</name>
</gene>
<evidence type="ECO:0008006" key="4">
    <source>
        <dbReference type="Google" id="ProtNLM"/>
    </source>
</evidence>
<keyword evidence="3" id="KW-1185">Reference proteome</keyword>
<proteinExistence type="predicted"/>
<keyword evidence="1" id="KW-1133">Transmembrane helix</keyword>
<protein>
    <recommendedName>
        <fullName evidence="4">NfeD-like C-terminal domain-containing protein</fullName>
    </recommendedName>
</protein>
<evidence type="ECO:0000313" key="3">
    <source>
        <dbReference type="Proteomes" id="UP000676169"/>
    </source>
</evidence>
<feature type="transmembrane region" description="Helical" evidence="1">
    <location>
        <begin position="58"/>
        <end position="78"/>
    </location>
</feature>
<dbReference type="InterPro" id="IPR012340">
    <property type="entry name" value="NA-bd_OB-fold"/>
</dbReference>
<dbReference type="Gene3D" id="2.40.50.140">
    <property type="entry name" value="Nucleic acid-binding proteins"/>
    <property type="match status" value="1"/>
</dbReference>
<dbReference type="KEGG" id="lamb:KBB96_00935"/>
<dbReference type="Proteomes" id="UP000676169">
    <property type="component" value="Chromosome"/>
</dbReference>
<feature type="transmembrane region" description="Helical" evidence="1">
    <location>
        <begin position="14"/>
        <end position="37"/>
    </location>
</feature>
<dbReference type="AlphaFoldDB" id="A0A975G8U7"/>
<keyword evidence="1" id="KW-0472">Membrane</keyword>
<dbReference type="RefSeq" id="WP_211631616.1">
    <property type="nucleotide sequence ID" value="NZ_CP073100.1"/>
</dbReference>